<reference evidence="1" key="1">
    <citation type="journal article" date="2016" name="Proc. Natl. Acad. Sci. U.S.A.">
        <title>Lipid metabolic changes in an early divergent fungus govern the establishment of a mutualistic symbiosis with endobacteria.</title>
        <authorList>
            <person name="Lastovetsky O.A."/>
            <person name="Gaspar M.L."/>
            <person name="Mondo S.J."/>
            <person name="LaButti K.M."/>
            <person name="Sandor L."/>
            <person name="Grigoriev I.V."/>
            <person name="Henry S.A."/>
            <person name="Pawlowska T.E."/>
        </authorList>
    </citation>
    <scope>NUCLEOTIDE SEQUENCE [LARGE SCALE GENOMIC DNA]</scope>
    <source>
        <strain evidence="1">ATCC 52814</strain>
    </source>
</reference>
<protein>
    <submittedName>
        <fullName evidence="1">Uncharacterized protein</fullName>
    </submittedName>
</protein>
<feature type="non-terminal residue" evidence="1">
    <location>
        <position position="134"/>
    </location>
</feature>
<feature type="non-terminal residue" evidence="1">
    <location>
        <position position="1"/>
    </location>
</feature>
<name>A0A1X0R628_RHIZD</name>
<proteinExistence type="predicted"/>
<dbReference type="Proteomes" id="UP000242414">
    <property type="component" value="Unassembled WGS sequence"/>
</dbReference>
<dbReference type="AlphaFoldDB" id="A0A1X0R628"/>
<gene>
    <name evidence="1" type="ORF">BCV72DRAFT_189522</name>
</gene>
<sequence length="134" mass="15457">DLQPRAYFDHEGKEHSLLVNKQFIINSRKRTRLIICPYHAKKRRSYFGEKVKSTSSSSIRNIILCSPLPSLNPYYVKTSTMKGNFPKCSLSHIDTMYPNVKLSLMSDDRSKKLVLGTKTMDVLIKPSIRIDHNE</sequence>
<dbReference type="VEuPathDB" id="FungiDB:BCV72DRAFT_189522"/>
<evidence type="ECO:0000313" key="1">
    <source>
        <dbReference type="EMBL" id="ORE07467.1"/>
    </source>
</evidence>
<accession>A0A1X0R628</accession>
<dbReference type="EMBL" id="KV921903">
    <property type="protein sequence ID" value="ORE07467.1"/>
    <property type="molecule type" value="Genomic_DNA"/>
</dbReference>
<organism evidence="1">
    <name type="scientific">Rhizopus microsporus var. microsporus</name>
    <dbReference type="NCBI Taxonomy" id="86635"/>
    <lineage>
        <taxon>Eukaryota</taxon>
        <taxon>Fungi</taxon>
        <taxon>Fungi incertae sedis</taxon>
        <taxon>Mucoromycota</taxon>
        <taxon>Mucoromycotina</taxon>
        <taxon>Mucoromycetes</taxon>
        <taxon>Mucorales</taxon>
        <taxon>Mucorineae</taxon>
        <taxon>Rhizopodaceae</taxon>
        <taxon>Rhizopus</taxon>
    </lineage>
</organism>